<name>A0AAI8VU25_9PEZI</name>
<dbReference type="Proteomes" id="UP001295740">
    <property type="component" value="Unassembled WGS sequence"/>
</dbReference>
<feature type="region of interest" description="Disordered" evidence="1">
    <location>
        <begin position="1"/>
        <end position="23"/>
    </location>
</feature>
<accession>A0AAI8VU25</accession>
<dbReference type="EMBL" id="CAUWAG010000018">
    <property type="protein sequence ID" value="CAJ2511092.1"/>
    <property type="molecule type" value="Genomic_DNA"/>
</dbReference>
<comment type="caution">
    <text evidence="2">The sequence shown here is derived from an EMBL/GenBank/DDBJ whole genome shotgun (WGS) entry which is preliminary data.</text>
</comment>
<proteinExistence type="predicted"/>
<reference evidence="2" key="1">
    <citation type="submission" date="2023-10" db="EMBL/GenBank/DDBJ databases">
        <authorList>
            <person name="Hackl T."/>
        </authorList>
    </citation>
    <scope>NUCLEOTIDE SEQUENCE</scope>
</reference>
<evidence type="ECO:0000313" key="2">
    <source>
        <dbReference type="EMBL" id="CAJ2511092.1"/>
    </source>
</evidence>
<evidence type="ECO:0000313" key="3">
    <source>
        <dbReference type="Proteomes" id="UP001295740"/>
    </source>
</evidence>
<evidence type="ECO:0000256" key="1">
    <source>
        <dbReference type="SAM" id="MobiDB-lite"/>
    </source>
</evidence>
<dbReference type="AlphaFoldDB" id="A0AAI8VU25"/>
<gene>
    <name evidence="2" type="ORF">KHLLAP_LOCUS11560</name>
</gene>
<sequence length="160" mass="17482">MSVKSIIASPTPFVREQGQGQKEKRIANGKCEAHIYADTSVWGTLPINYTTKWRIDVTDNSGNTVGHFDGTNPEGIRIGMGTEYQLWIDGQPNLQTADVAGTKNWALTIQYGLNGQNFNSQSCYRYLDKAARESNVGNMGIWLGAVAVAELSSHSLSGVR</sequence>
<organism evidence="2 3">
    <name type="scientific">Anthostomella pinea</name>
    <dbReference type="NCBI Taxonomy" id="933095"/>
    <lineage>
        <taxon>Eukaryota</taxon>
        <taxon>Fungi</taxon>
        <taxon>Dikarya</taxon>
        <taxon>Ascomycota</taxon>
        <taxon>Pezizomycotina</taxon>
        <taxon>Sordariomycetes</taxon>
        <taxon>Xylariomycetidae</taxon>
        <taxon>Xylariales</taxon>
        <taxon>Xylariaceae</taxon>
        <taxon>Anthostomella</taxon>
    </lineage>
</organism>
<keyword evidence="3" id="KW-1185">Reference proteome</keyword>
<protein>
    <submittedName>
        <fullName evidence="2">Uu.00g067170.m01.CDS01</fullName>
    </submittedName>
</protein>